<dbReference type="InterPro" id="IPR029058">
    <property type="entry name" value="AB_hydrolase_fold"/>
</dbReference>
<accession>A0A375IWU0</accession>
<dbReference type="Pfam" id="PF12697">
    <property type="entry name" value="Abhydrolase_6"/>
    <property type="match status" value="1"/>
</dbReference>
<name>A0A375IWU0_9BURK</name>
<dbReference type="Gene3D" id="3.40.50.1820">
    <property type="entry name" value="alpha/beta hydrolase"/>
    <property type="match status" value="1"/>
</dbReference>
<dbReference type="Proteomes" id="UP000256805">
    <property type="component" value="Unassembled WGS sequence"/>
</dbReference>
<feature type="region of interest" description="Disordered" evidence="1">
    <location>
        <begin position="1"/>
        <end position="23"/>
    </location>
</feature>
<sequence length="299" mass="31789">MTVSNSNPYTRLPGTPVPTHSWPAGNGIRLAGDAWGDSRGPLVVLLHGVGQTRHAWRTTARMLGAAGYHAVTFDARGHGDSDWAMDGDYSRDAMIGDLQSLVATLGKRPALIGASMGGATGLVGVGEGRIHASALILVDIAPRTEPSGVAKVRSFMNGTAEGFGSLEAAAAAIHAYRPRARAAGVPHGLSKNLRLGPDGRYYWHWDPRLMEREREADERRVDAARRLDVPTLLVRGGQSDVVSEDGAREFLALCPRAEFVNIAGAGHMVSGDRNDVFGRAALGFLRRNVPVCADASARV</sequence>
<dbReference type="InterPro" id="IPR050228">
    <property type="entry name" value="Carboxylesterase_BioH"/>
</dbReference>
<dbReference type="PRINTS" id="PR00111">
    <property type="entry name" value="ABHYDROLASE"/>
</dbReference>
<dbReference type="PANTHER" id="PTHR43194:SF2">
    <property type="entry name" value="PEROXISOMAL MEMBRANE PROTEIN LPX1"/>
    <property type="match status" value="1"/>
</dbReference>
<gene>
    <name evidence="3" type="ORF">CBM2634_A130028</name>
</gene>
<dbReference type="PANTHER" id="PTHR43194">
    <property type="entry name" value="HYDROLASE ALPHA/BETA FOLD FAMILY"/>
    <property type="match status" value="1"/>
</dbReference>
<proteinExistence type="predicted"/>
<organism evidence="3 4">
    <name type="scientific">Cupriavidus taiwanensis</name>
    <dbReference type="NCBI Taxonomy" id="164546"/>
    <lineage>
        <taxon>Bacteria</taxon>
        <taxon>Pseudomonadati</taxon>
        <taxon>Pseudomonadota</taxon>
        <taxon>Betaproteobacteria</taxon>
        <taxon>Burkholderiales</taxon>
        <taxon>Burkholderiaceae</taxon>
        <taxon>Cupriavidus</taxon>
    </lineage>
</organism>
<dbReference type="InterPro" id="IPR000073">
    <property type="entry name" value="AB_hydrolase_1"/>
</dbReference>
<evidence type="ECO:0000256" key="1">
    <source>
        <dbReference type="SAM" id="MobiDB-lite"/>
    </source>
</evidence>
<evidence type="ECO:0000313" key="3">
    <source>
        <dbReference type="EMBL" id="SPR96562.1"/>
    </source>
</evidence>
<evidence type="ECO:0000313" key="4">
    <source>
        <dbReference type="Proteomes" id="UP000256805"/>
    </source>
</evidence>
<dbReference type="SUPFAM" id="SSF53474">
    <property type="entry name" value="alpha/beta-Hydrolases"/>
    <property type="match status" value="1"/>
</dbReference>
<reference evidence="3 4" key="1">
    <citation type="submission" date="2018-01" db="EMBL/GenBank/DDBJ databases">
        <authorList>
            <person name="Gaut B.S."/>
            <person name="Morton B.R."/>
            <person name="Clegg M.T."/>
            <person name="Duvall M.R."/>
        </authorList>
    </citation>
    <scope>NUCLEOTIDE SEQUENCE [LARGE SCALE GENOMIC DNA]</scope>
    <source>
        <strain evidence="3">Cupriavidus taiwanensis cmp 52</strain>
    </source>
</reference>
<evidence type="ECO:0000259" key="2">
    <source>
        <dbReference type="Pfam" id="PF12697"/>
    </source>
</evidence>
<dbReference type="EMBL" id="OVTA01000005">
    <property type="protein sequence ID" value="SPR96562.1"/>
    <property type="molecule type" value="Genomic_DNA"/>
</dbReference>
<protein>
    <recommendedName>
        <fullName evidence="2">AB hydrolase-1 domain-containing protein</fullName>
    </recommendedName>
</protein>
<feature type="domain" description="AB hydrolase-1" evidence="2">
    <location>
        <begin position="43"/>
        <end position="277"/>
    </location>
</feature>
<dbReference type="AlphaFoldDB" id="A0A375IWU0"/>